<dbReference type="GeneID" id="14012039"/>
<protein>
    <submittedName>
        <fullName evidence="1">Uncharacterized protein</fullName>
    </submittedName>
</protein>
<gene>
    <name evidence="1" type="ORF">7-7-1_00086</name>
</gene>
<organism evidence="1 2">
    <name type="scientific">Agrobacterium phage 7-7-1</name>
    <dbReference type="NCBI Taxonomy" id="1161931"/>
    <lineage>
        <taxon>Viruses</taxon>
        <taxon>Duplodnaviria</taxon>
        <taxon>Heunggongvirae</taxon>
        <taxon>Uroviricota</taxon>
        <taxon>Caudoviricetes</taxon>
        <taxon>Schmittlotzvirus</taxon>
        <taxon>Schmittlotzvirus sv771</taxon>
    </lineage>
</organism>
<sequence>MKYRSPYITTDEPAVDVAIDERGYLKTLDILEIFKVDSCDSAGQNFILGTDATAERYGLVFVTADELRRIGQELIAMVGAQ</sequence>
<evidence type="ECO:0000313" key="1">
    <source>
        <dbReference type="EMBL" id="AFH19784.1"/>
    </source>
</evidence>
<name>J7FA72_9CAUD</name>
<dbReference type="Proteomes" id="UP000003754">
    <property type="component" value="Segment"/>
</dbReference>
<accession>J7FA72</accession>
<proteinExistence type="predicted"/>
<keyword evidence="2" id="KW-1185">Reference proteome</keyword>
<dbReference type="RefSeq" id="YP_007006542.1">
    <property type="nucleotide sequence ID" value="NC_019519.1"/>
</dbReference>
<evidence type="ECO:0000313" key="2">
    <source>
        <dbReference type="Proteomes" id="UP000003754"/>
    </source>
</evidence>
<dbReference type="EMBL" id="JQ312117">
    <property type="protein sequence ID" value="AFH19784.1"/>
    <property type="molecule type" value="Genomic_DNA"/>
</dbReference>
<dbReference type="KEGG" id="vg:14012039"/>
<reference evidence="1 2" key="1">
    <citation type="submission" date="2011-12" db="EMBL/GenBank/DDBJ databases">
        <title>The genome sequence of the flagella-specific Agrobacterium bacteriophage 7-7-1.</title>
        <authorList>
            <person name="Schmitt R."/>
            <person name="Van den Bossche A."/>
            <person name="Lavigne R."/>
            <person name="Kropinski A.M."/>
        </authorList>
    </citation>
    <scope>NUCLEOTIDE SEQUENCE [LARGE SCALE GENOMIC DNA]</scope>
</reference>